<keyword evidence="3 4" id="KW-0574">Periplasm</keyword>
<dbReference type="PANTHER" id="PTHR36307:SF1">
    <property type="entry name" value="FLAGELLA BASAL BODY P-RING FORMATION PROTEIN FLGA"/>
    <property type="match status" value="1"/>
</dbReference>
<keyword evidence="7" id="KW-1185">Reference proteome</keyword>
<keyword evidence="6" id="KW-0282">Flagellum</keyword>
<evidence type="ECO:0000259" key="5">
    <source>
        <dbReference type="SMART" id="SM00858"/>
    </source>
</evidence>
<sequence length="244" mass="25785">MPPRPLARTAALLRALMASLLLAQASLAQTNELPLQDIEALARQGATQLARTPEADAANGRIEVVVGTLDSRLQLAPCLKIDTYLPAGVPALGRSRIGLRCVDGPKNWNVTLPVTVRLWRQAVVVASALPAGTVLDSTHLGLAEVDVSDAPGTTVAVPGLALGRSLTRPLAAGTTLRTTDLKQRQWFAAGETVRVLAMGNGWQIVTEGQAMGPGLEGQFVKVRTENGRTLTGRPTADRQVEVKL</sequence>
<evidence type="ECO:0000256" key="4">
    <source>
        <dbReference type="RuleBase" id="RU362063"/>
    </source>
</evidence>
<comment type="subcellular location">
    <subcellularLocation>
        <location evidence="1 4">Periplasm</location>
    </subcellularLocation>
</comment>
<evidence type="ECO:0000313" key="6">
    <source>
        <dbReference type="EMBL" id="MEK8047707.1"/>
    </source>
</evidence>
<dbReference type="PANTHER" id="PTHR36307">
    <property type="entry name" value="FLAGELLA BASAL BODY P-RING FORMATION PROTEIN FLGA"/>
    <property type="match status" value="1"/>
</dbReference>
<dbReference type="Proteomes" id="UP001379945">
    <property type="component" value="Unassembled WGS sequence"/>
</dbReference>
<keyword evidence="4" id="KW-1005">Bacterial flagellum biogenesis</keyword>
<feature type="chain" id="PRO_5045005976" description="Flagella basal body P-ring formation protein FlgA" evidence="4">
    <location>
        <begin position="29"/>
        <end position="244"/>
    </location>
</feature>
<comment type="function">
    <text evidence="4">Involved in the assembly process of the P-ring formation. It may associate with FlgF on the rod constituting a structure essential for the P-ring assembly or may act as a modulator protein for the P-ring assembly.</text>
</comment>
<dbReference type="InterPro" id="IPR039246">
    <property type="entry name" value="Flagellar_FlgA"/>
</dbReference>
<keyword evidence="6" id="KW-0966">Cell projection</keyword>
<dbReference type="Pfam" id="PF13144">
    <property type="entry name" value="ChapFlgA"/>
    <property type="match status" value="1"/>
</dbReference>
<dbReference type="CDD" id="cd11614">
    <property type="entry name" value="SAF_CpaB_FlgA_like"/>
    <property type="match status" value="1"/>
</dbReference>
<dbReference type="Gene3D" id="3.90.1210.10">
    <property type="entry name" value="Antifreeze-like/N-acetylneuraminic acid synthase C-terminal domain"/>
    <property type="match status" value="1"/>
</dbReference>
<accession>A0ABU9CB76</accession>
<dbReference type="Pfam" id="PF17656">
    <property type="entry name" value="ChapFlgA_N"/>
    <property type="match status" value="1"/>
</dbReference>
<evidence type="ECO:0000256" key="2">
    <source>
        <dbReference type="ARBA" id="ARBA00022729"/>
    </source>
</evidence>
<feature type="signal peptide" evidence="4">
    <location>
        <begin position="1"/>
        <end position="28"/>
    </location>
</feature>
<feature type="domain" description="SAF" evidence="5">
    <location>
        <begin position="120"/>
        <end position="182"/>
    </location>
</feature>
<evidence type="ECO:0000256" key="1">
    <source>
        <dbReference type="ARBA" id="ARBA00004418"/>
    </source>
</evidence>
<reference evidence="6 7" key="1">
    <citation type="submission" date="2024-04" db="EMBL/GenBank/DDBJ databases">
        <title>Novel species of the genus Ideonella isolated from streams.</title>
        <authorList>
            <person name="Lu H."/>
        </authorList>
    </citation>
    <scope>NUCLEOTIDE SEQUENCE [LARGE SCALE GENOMIC DNA]</scope>
    <source>
        <strain evidence="6 7">LYT19W</strain>
    </source>
</reference>
<evidence type="ECO:0000313" key="7">
    <source>
        <dbReference type="Proteomes" id="UP001379945"/>
    </source>
</evidence>
<dbReference type="Gene3D" id="2.30.30.760">
    <property type="match status" value="1"/>
</dbReference>
<dbReference type="InterPro" id="IPR017585">
    <property type="entry name" value="SAF_FlgA"/>
</dbReference>
<dbReference type="RefSeq" id="WP_341400013.1">
    <property type="nucleotide sequence ID" value="NZ_JBBUTI010000010.1"/>
</dbReference>
<keyword evidence="2 4" id="KW-0732">Signal</keyword>
<dbReference type="NCBIfam" id="TIGR03170">
    <property type="entry name" value="flgA_cterm"/>
    <property type="match status" value="1"/>
</dbReference>
<dbReference type="EMBL" id="JBBUTI010000010">
    <property type="protein sequence ID" value="MEK8047707.1"/>
    <property type="molecule type" value="Genomic_DNA"/>
</dbReference>
<comment type="similarity">
    <text evidence="4">Belongs to the FlgA family.</text>
</comment>
<proteinExistence type="inferred from homology"/>
<name>A0ABU9CB76_9BURK</name>
<organism evidence="6 7">
    <name type="scientific">Ideonella margarita</name>
    <dbReference type="NCBI Taxonomy" id="2984191"/>
    <lineage>
        <taxon>Bacteria</taxon>
        <taxon>Pseudomonadati</taxon>
        <taxon>Pseudomonadota</taxon>
        <taxon>Betaproteobacteria</taxon>
        <taxon>Burkholderiales</taxon>
        <taxon>Sphaerotilaceae</taxon>
        <taxon>Ideonella</taxon>
    </lineage>
</organism>
<gene>
    <name evidence="6" type="primary">flgA</name>
    <name evidence="6" type="ORF">AACH00_15195</name>
</gene>
<dbReference type="SMART" id="SM00858">
    <property type="entry name" value="SAF"/>
    <property type="match status" value="1"/>
</dbReference>
<evidence type="ECO:0000256" key="3">
    <source>
        <dbReference type="ARBA" id="ARBA00022764"/>
    </source>
</evidence>
<comment type="caution">
    <text evidence="6">The sequence shown here is derived from an EMBL/GenBank/DDBJ whole genome shotgun (WGS) entry which is preliminary data.</text>
</comment>
<protein>
    <recommendedName>
        <fullName evidence="4">Flagella basal body P-ring formation protein FlgA</fullName>
    </recommendedName>
</protein>
<dbReference type="InterPro" id="IPR041231">
    <property type="entry name" value="FlgA_N"/>
</dbReference>
<dbReference type="InterPro" id="IPR013974">
    <property type="entry name" value="SAF"/>
</dbReference>
<keyword evidence="6" id="KW-0969">Cilium</keyword>